<dbReference type="EMBL" id="KV936192">
    <property type="protein sequence ID" value="PIO29083.1"/>
    <property type="molecule type" value="Genomic_DNA"/>
</dbReference>
<keyword evidence="2" id="KW-1185">Reference proteome</keyword>
<protein>
    <submittedName>
        <fullName evidence="1">Uncharacterized protein</fullName>
    </submittedName>
</protein>
<name>A0A2G9RPF5_AQUCT</name>
<evidence type="ECO:0000313" key="1">
    <source>
        <dbReference type="EMBL" id="PIO29083.1"/>
    </source>
</evidence>
<dbReference type="AlphaFoldDB" id="A0A2G9RPF5"/>
<reference evidence="2" key="1">
    <citation type="journal article" date="2017" name="Nat. Commun.">
        <title>The North American bullfrog draft genome provides insight into hormonal regulation of long noncoding RNA.</title>
        <authorList>
            <person name="Hammond S.A."/>
            <person name="Warren R.L."/>
            <person name="Vandervalk B.P."/>
            <person name="Kucuk E."/>
            <person name="Khan H."/>
            <person name="Gibb E.A."/>
            <person name="Pandoh P."/>
            <person name="Kirk H."/>
            <person name="Zhao Y."/>
            <person name="Jones M."/>
            <person name="Mungall A.J."/>
            <person name="Coope R."/>
            <person name="Pleasance S."/>
            <person name="Moore R.A."/>
            <person name="Holt R.A."/>
            <person name="Round J.M."/>
            <person name="Ohora S."/>
            <person name="Walle B.V."/>
            <person name="Veldhoen N."/>
            <person name="Helbing C.C."/>
            <person name="Birol I."/>
        </authorList>
    </citation>
    <scope>NUCLEOTIDE SEQUENCE [LARGE SCALE GENOMIC DNA]</scope>
</reference>
<organism evidence="1 2">
    <name type="scientific">Aquarana catesbeiana</name>
    <name type="common">American bullfrog</name>
    <name type="synonym">Rana catesbeiana</name>
    <dbReference type="NCBI Taxonomy" id="8400"/>
    <lineage>
        <taxon>Eukaryota</taxon>
        <taxon>Metazoa</taxon>
        <taxon>Chordata</taxon>
        <taxon>Craniata</taxon>
        <taxon>Vertebrata</taxon>
        <taxon>Euteleostomi</taxon>
        <taxon>Amphibia</taxon>
        <taxon>Batrachia</taxon>
        <taxon>Anura</taxon>
        <taxon>Neobatrachia</taxon>
        <taxon>Ranoidea</taxon>
        <taxon>Ranidae</taxon>
        <taxon>Aquarana</taxon>
    </lineage>
</organism>
<sequence>MFHIHISVYKYLCAKYTFCFILIGEKSLAPSEDTKNPPPPEEGEQSIVVPQDVEEGEVEEVLEFGTKTGDVLVVVPKSSHFTSVSSQRIIQEIMFCSDLDIIKEKTKETEQRLKNIIDVLGKI</sequence>
<proteinExistence type="predicted"/>
<evidence type="ECO:0000313" key="2">
    <source>
        <dbReference type="Proteomes" id="UP000228934"/>
    </source>
</evidence>
<gene>
    <name evidence="1" type="ORF">AB205_0203240</name>
</gene>
<dbReference type="Proteomes" id="UP000228934">
    <property type="component" value="Unassembled WGS sequence"/>
</dbReference>
<accession>A0A2G9RPF5</accession>